<dbReference type="SUPFAM" id="SSF56672">
    <property type="entry name" value="DNA/RNA polymerases"/>
    <property type="match status" value="1"/>
</dbReference>
<accession>A0A4V3XCZ0</accession>
<comment type="caution">
    <text evidence="1">The sequence shown here is derived from an EMBL/GenBank/DDBJ whole genome shotgun (WGS) entry which is preliminary data.</text>
</comment>
<protein>
    <submittedName>
        <fullName evidence="1">Uncharacterized protein</fullName>
    </submittedName>
</protein>
<dbReference type="InterPro" id="IPR051320">
    <property type="entry name" value="Viral_Replic_Matur_Polypro"/>
</dbReference>
<sequence length="168" mass="19392">MGWTNLVPIFHDDVTFILQPKIPDTTIPYIDDIPVHGLATQYLLPDGSPETHLDNPRIRRFIWEHFQSLNHIVQRMKYSGGTFFGHKAILCSPKIIVVGHCCTPNGRLPEESHVEKIINWGPCRDLSDVRAFLETIGVIRIFIRNFAHHAHALTKLTRKEEPFHFRPN</sequence>
<organism evidence="1 2">
    <name type="scientific">Bondarzewia mesenterica</name>
    <dbReference type="NCBI Taxonomy" id="1095465"/>
    <lineage>
        <taxon>Eukaryota</taxon>
        <taxon>Fungi</taxon>
        <taxon>Dikarya</taxon>
        <taxon>Basidiomycota</taxon>
        <taxon>Agaricomycotina</taxon>
        <taxon>Agaricomycetes</taxon>
        <taxon>Russulales</taxon>
        <taxon>Bondarzewiaceae</taxon>
        <taxon>Bondarzewia</taxon>
    </lineage>
</organism>
<gene>
    <name evidence="1" type="ORF">EW146_g9236</name>
</gene>
<name>A0A4V3XCZ0_9AGAM</name>
<evidence type="ECO:0000313" key="1">
    <source>
        <dbReference type="EMBL" id="THH07693.1"/>
    </source>
</evidence>
<proteinExistence type="predicted"/>
<evidence type="ECO:0000313" key="2">
    <source>
        <dbReference type="Proteomes" id="UP000310158"/>
    </source>
</evidence>
<dbReference type="AlphaFoldDB" id="A0A4V3XCZ0"/>
<keyword evidence="2" id="KW-1185">Reference proteome</keyword>
<dbReference type="Gene3D" id="3.30.70.270">
    <property type="match status" value="1"/>
</dbReference>
<dbReference type="InterPro" id="IPR043128">
    <property type="entry name" value="Rev_trsase/Diguanyl_cyclase"/>
</dbReference>
<dbReference type="PANTHER" id="PTHR33064">
    <property type="entry name" value="POL PROTEIN"/>
    <property type="match status" value="1"/>
</dbReference>
<dbReference type="InterPro" id="IPR043502">
    <property type="entry name" value="DNA/RNA_pol_sf"/>
</dbReference>
<dbReference type="OrthoDB" id="3186349at2759"/>
<dbReference type="PANTHER" id="PTHR33064:SF40">
    <property type="entry name" value="REVERSE TRANSCRIPTASE_RETROTRANSPOSON-DERIVED PROTEIN RNASE H-LIKE DOMAIN-CONTAINING PROTEIN"/>
    <property type="match status" value="1"/>
</dbReference>
<dbReference type="EMBL" id="SGPL01000757">
    <property type="protein sequence ID" value="THH07693.1"/>
    <property type="molecule type" value="Genomic_DNA"/>
</dbReference>
<dbReference type="Proteomes" id="UP000310158">
    <property type="component" value="Unassembled WGS sequence"/>
</dbReference>
<reference evidence="1 2" key="1">
    <citation type="submission" date="2019-02" db="EMBL/GenBank/DDBJ databases">
        <title>Genome sequencing of the rare red list fungi Bondarzewia mesenterica.</title>
        <authorList>
            <person name="Buettner E."/>
            <person name="Kellner H."/>
        </authorList>
    </citation>
    <scope>NUCLEOTIDE SEQUENCE [LARGE SCALE GENOMIC DNA]</scope>
    <source>
        <strain evidence="1 2">DSM 108281</strain>
    </source>
</reference>